<accession>A0ABS8TQ03</accession>
<name>A0ABS8TQ03_DATST</name>
<evidence type="ECO:0000313" key="1">
    <source>
        <dbReference type="EMBL" id="MCD7472697.1"/>
    </source>
</evidence>
<organism evidence="1 2">
    <name type="scientific">Datura stramonium</name>
    <name type="common">Jimsonweed</name>
    <name type="synonym">Common thornapple</name>
    <dbReference type="NCBI Taxonomy" id="4076"/>
    <lineage>
        <taxon>Eukaryota</taxon>
        <taxon>Viridiplantae</taxon>
        <taxon>Streptophyta</taxon>
        <taxon>Embryophyta</taxon>
        <taxon>Tracheophyta</taxon>
        <taxon>Spermatophyta</taxon>
        <taxon>Magnoliopsida</taxon>
        <taxon>eudicotyledons</taxon>
        <taxon>Gunneridae</taxon>
        <taxon>Pentapetalae</taxon>
        <taxon>asterids</taxon>
        <taxon>lamiids</taxon>
        <taxon>Solanales</taxon>
        <taxon>Solanaceae</taxon>
        <taxon>Solanoideae</taxon>
        <taxon>Datureae</taxon>
        <taxon>Datura</taxon>
    </lineage>
</organism>
<comment type="caution">
    <text evidence="1">The sequence shown here is derived from an EMBL/GenBank/DDBJ whole genome shotgun (WGS) entry which is preliminary data.</text>
</comment>
<reference evidence="1 2" key="1">
    <citation type="journal article" date="2021" name="BMC Genomics">
        <title>Datura genome reveals duplications of psychoactive alkaloid biosynthetic genes and high mutation rate following tissue culture.</title>
        <authorList>
            <person name="Rajewski A."/>
            <person name="Carter-House D."/>
            <person name="Stajich J."/>
            <person name="Litt A."/>
        </authorList>
    </citation>
    <scope>NUCLEOTIDE SEQUENCE [LARGE SCALE GENOMIC DNA]</scope>
    <source>
        <strain evidence="1">AR-01</strain>
    </source>
</reference>
<gene>
    <name evidence="1" type="ORF">HAX54_014025</name>
</gene>
<proteinExistence type="predicted"/>
<sequence length="93" mass="10796">MYVACITHTCHMSSFTRWSGGATQTQYHGKRPKTLIRKLSNPRPPFENLNYSFFQRSPLSLSLSLTHSVTKGKTVFEFWSVIYKLRLVDLQIN</sequence>
<keyword evidence="2" id="KW-1185">Reference proteome</keyword>
<dbReference type="EMBL" id="JACEIK010001863">
    <property type="protein sequence ID" value="MCD7472697.1"/>
    <property type="molecule type" value="Genomic_DNA"/>
</dbReference>
<protein>
    <submittedName>
        <fullName evidence="1">Uncharacterized protein</fullName>
    </submittedName>
</protein>
<dbReference type="Proteomes" id="UP000823775">
    <property type="component" value="Unassembled WGS sequence"/>
</dbReference>
<evidence type="ECO:0000313" key="2">
    <source>
        <dbReference type="Proteomes" id="UP000823775"/>
    </source>
</evidence>